<dbReference type="RefSeq" id="WP_346749750.1">
    <property type="nucleotide sequence ID" value="NZ_JAUJEA010000001.1"/>
</dbReference>
<gene>
    <name evidence="3" type="ORF">QQ008_00045</name>
</gene>
<evidence type="ECO:0000256" key="1">
    <source>
        <dbReference type="PROSITE-ProRule" id="PRU00339"/>
    </source>
</evidence>
<dbReference type="InterPro" id="IPR019734">
    <property type="entry name" value="TPR_rpt"/>
</dbReference>
<dbReference type="InterPro" id="IPR011990">
    <property type="entry name" value="TPR-like_helical_dom_sf"/>
</dbReference>
<name>A0ABT8KG73_9BACT</name>
<reference evidence="3" key="1">
    <citation type="submission" date="2023-06" db="EMBL/GenBank/DDBJ databases">
        <title>Genomic of Parafulvivirga corallium.</title>
        <authorList>
            <person name="Wang G."/>
        </authorList>
    </citation>
    <scope>NUCLEOTIDE SEQUENCE</scope>
    <source>
        <strain evidence="3">BMA10</strain>
    </source>
</reference>
<dbReference type="Proteomes" id="UP001172082">
    <property type="component" value="Unassembled WGS sequence"/>
</dbReference>
<protein>
    <recommendedName>
        <fullName evidence="5">Tetratricopeptide repeat protein</fullName>
    </recommendedName>
</protein>
<dbReference type="PROSITE" id="PS50005">
    <property type="entry name" value="TPR"/>
    <property type="match status" value="1"/>
</dbReference>
<sequence length="295" mass="34697">MKYLLVLLLALNPINDLNKIAKVNKLKKQAQEAYLDGDYQKAIKHYSFLIDSLDVADDDVLLNLSNAYYKVADSANALNNYQKLTSSNNRQVKSIANQQLGIYANAKKQHKEALEYFKQSLKSDPTNEEARYNYELLKKLLKDQEQEDQNKDKQDQKDQDKQDQEKKDQQNKDQQEQNKDQEKEQDQKQQNQDQQQQDQQNKDGEKKEEEQQKDGEQKEQEEKQGKEEQQQQEESKEGEKKDELPKSISDKLEEMKISPDKAKMILEAMKNQEIQYLQQNKRKAKARPKSGKPDW</sequence>
<organism evidence="3 4">
    <name type="scientific">Splendidivirga corallicola</name>
    <dbReference type="NCBI Taxonomy" id="3051826"/>
    <lineage>
        <taxon>Bacteria</taxon>
        <taxon>Pseudomonadati</taxon>
        <taxon>Bacteroidota</taxon>
        <taxon>Cytophagia</taxon>
        <taxon>Cytophagales</taxon>
        <taxon>Splendidivirgaceae</taxon>
        <taxon>Splendidivirga</taxon>
    </lineage>
</organism>
<feature type="compositionally biased region" description="Basic and acidic residues" evidence="2">
    <location>
        <begin position="200"/>
        <end position="256"/>
    </location>
</feature>
<dbReference type="EMBL" id="JAUJEA010000001">
    <property type="protein sequence ID" value="MDN5199717.1"/>
    <property type="molecule type" value="Genomic_DNA"/>
</dbReference>
<feature type="region of interest" description="Disordered" evidence="2">
    <location>
        <begin position="144"/>
        <end position="256"/>
    </location>
</feature>
<feature type="compositionally biased region" description="Basic residues" evidence="2">
    <location>
        <begin position="280"/>
        <end position="295"/>
    </location>
</feature>
<accession>A0ABT8KG73</accession>
<feature type="compositionally biased region" description="Low complexity" evidence="2">
    <location>
        <begin position="188"/>
        <end position="199"/>
    </location>
</feature>
<dbReference type="SMART" id="SM00028">
    <property type="entry name" value="TPR"/>
    <property type="match status" value="2"/>
</dbReference>
<keyword evidence="1" id="KW-0802">TPR repeat</keyword>
<feature type="region of interest" description="Disordered" evidence="2">
    <location>
        <begin position="276"/>
        <end position="295"/>
    </location>
</feature>
<feature type="repeat" description="TPR" evidence="1">
    <location>
        <begin position="94"/>
        <end position="127"/>
    </location>
</feature>
<evidence type="ECO:0000256" key="2">
    <source>
        <dbReference type="SAM" id="MobiDB-lite"/>
    </source>
</evidence>
<evidence type="ECO:0000313" key="3">
    <source>
        <dbReference type="EMBL" id="MDN5199717.1"/>
    </source>
</evidence>
<evidence type="ECO:0000313" key="4">
    <source>
        <dbReference type="Proteomes" id="UP001172082"/>
    </source>
</evidence>
<evidence type="ECO:0008006" key="5">
    <source>
        <dbReference type="Google" id="ProtNLM"/>
    </source>
</evidence>
<keyword evidence="4" id="KW-1185">Reference proteome</keyword>
<feature type="compositionally biased region" description="Basic and acidic residues" evidence="2">
    <location>
        <begin position="144"/>
        <end position="187"/>
    </location>
</feature>
<comment type="caution">
    <text evidence="3">The sequence shown here is derived from an EMBL/GenBank/DDBJ whole genome shotgun (WGS) entry which is preliminary data.</text>
</comment>
<proteinExistence type="predicted"/>
<dbReference type="Gene3D" id="1.25.40.10">
    <property type="entry name" value="Tetratricopeptide repeat domain"/>
    <property type="match status" value="1"/>
</dbReference>
<dbReference type="SUPFAM" id="SSF48452">
    <property type="entry name" value="TPR-like"/>
    <property type="match status" value="1"/>
</dbReference>